<comment type="caution">
    <text evidence="8">The sequence shown here is derived from an EMBL/GenBank/DDBJ whole genome shotgun (WGS) entry which is preliminary data.</text>
</comment>
<dbReference type="PANTHER" id="PTHR10631:SF3">
    <property type="entry name" value="TRNA (GUANINE(26)-N(2))-DIMETHYLTRANSFERASE"/>
    <property type="match status" value="1"/>
</dbReference>
<evidence type="ECO:0000256" key="4">
    <source>
        <dbReference type="ARBA" id="ARBA00022691"/>
    </source>
</evidence>
<dbReference type="InterPro" id="IPR029063">
    <property type="entry name" value="SAM-dependent_MTases_sf"/>
</dbReference>
<dbReference type="Pfam" id="PF02005">
    <property type="entry name" value="TRM"/>
    <property type="match status" value="1"/>
</dbReference>
<dbReference type="RefSeq" id="WP_102182806.1">
    <property type="nucleotide sequence ID" value="NZ_NMQE01000634.1"/>
</dbReference>
<evidence type="ECO:0000256" key="3">
    <source>
        <dbReference type="ARBA" id="ARBA00022679"/>
    </source>
</evidence>
<keyword evidence="3" id="KW-0808">Transferase</keyword>
<dbReference type="PANTHER" id="PTHR10631">
    <property type="entry name" value="N 2 ,N 2 -DIMETHYLGUANOSINE TRNA METHYLTRANSFERASE"/>
    <property type="match status" value="1"/>
</dbReference>
<dbReference type="Gene3D" id="3.40.50.150">
    <property type="entry name" value="Vaccinia Virus protein VP39"/>
    <property type="match status" value="1"/>
</dbReference>
<dbReference type="EMBL" id="NMQE01000634">
    <property type="protein sequence ID" value="PMB19090.1"/>
    <property type="molecule type" value="Genomic_DNA"/>
</dbReference>
<keyword evidence="2" id="KW-0489">Methyltransferase</keyword>
<dbReference type="InterPro" id="IPR042296">
    <property type="entry name" value="tRNA_met_Trm1_C"/>
</dbReference>
<evidence type="ECO:0000313" key="8">
    <source>
        <dbReference type="EMBL" id="PMB19090.1"/>
    </source>
</evidence>
<gene>
    <name evidence="8" type="ORF">CEN46_19385</name>
</gene>
<evidence type="ECO:0000256" key="7">
    <source>
        <dbReference type="ARBA" id="ARBA00039099"/>
    </source>
</evidence>
<keyword evidence="6" id="KW-0694">RNA-binding</keyword>
<dbReference type="PROSITE" id="PS51626">
    <property type="entry name" value="SAM_MT_TRM1"/>
    <property type="match status" value="1"/>
</dbReference>
<keyword evidence="5" id="KW-0819">tRNA processing</keyword>
<protein>
    <recommendedName>
        <fullName evidence="7">tRNA (guanine(26)-N(2))-dimethyltransferase</fullName>
        <ecNumber evidence="7">2.1.1.216</ecNumber>
    </recommendedName>
</protein>
<keyword evidence="4" id="KW-0949">S-adenosyl-L-methionine</keyword>
<dbReference type="GO" id="GO:0160104">
    <property type="term" value="F:tRNA (guanine(26)-N2)-dimethyltransferase activity"/>
    <property type="evidence" value="ECO:0007669"/>
    <property type="project" value="UniProtKB-EC"/>
</dbReference>
<dbReference type="GO" id="GO:0000049">
    <property type="term" value="F:tRNA binding"/>
    <property type="evidence" value="ECO:0007669"/>
    <property type="project" value="UniProtKB-KW"/>
</dbReference>
<evidence type="ECO:0000256" key="5">
    <source>
        <dbReference type="ARBA" id="ARBA00022694"/>
    </source>
</evidence>
<dbReference type="InterPro" id="IPR002905">
    <property type="entry name" value="Trm1"/>
</dbReference>
<accession>A0A2N6L9R4</accession>
<dbReference type="Gene3D" id="3.30.56.70">
    <property type="entry name" value="N2,N2-dimethylguanosine tRNA methyltransferase, C-terminal domain"/>
    <property type="match status" value="1"/>
</dbReference>
<evidence type="ECO:0000313" key="9">
    <source>
        <dbReference type="Proteomes" id="UP000235081"/>
    </source>
</evidence>
<evidence type="ECO:0000256" key="1">
    <source>
        <dbReference type="ARBA" id="ARBA00022555"/>
    </source>
</evidence>
<dbReference type="GO" id="GO:0002940">
    <property type="term" value="P:tRNA N2-guanine methylation"/>
    <property type="evidence" value="ECO:0007669"/>
    <property type="project" value="TreeGrafter"/>
</dbReference>
<name>A0A2N6L9R4_9CYAN</name>
<organism evidence="8 9">
    <name type="scientific">Fischerella thermalis CCMEE 5318</name>
    <dbReference type="NCBI Taxonomy" id="2019666"/>
    <lineage>
        <taxon>Bacteria</taxon>
        <taxon>Bacillati</taxon>
        <taxon>Cyanobacteriota</taxon>
        <taxon>Cyanophyceae</taxon>
        <taxon>Nostocales</taxon>
        <taxon>Hapalosiphonaceae</taxon>
        <taxon>Fischerella</taxon>
    </lineage>
</organism>
<sequence>HVNGDPRVELHNELAQRLLCRFYLEDRRFDWVDLDPFGTPAPYVPYLTGVVRWEGLLYITATDAPVLCGAQRGEALKSYDAVSAYGRECHEIGLRILIGFVQRRLIQANMHGVPVLSYYDGYCWRTLIRAFKGTRGFNIEHLGFIAQMPDGEYRATMAGAPAPVNPQYHPSTTVRWAGPLWLGALHDHAFLSAMHRAAHEDYFADARRFLAKLNRELDELPIVYSLPVLADRLNRSVPSTRQAIRFLRAQGYRASPVHHCGSAIRTDAPLRVILGVWEAQAGST</sequence>
<dbReference type="AlphaFoldDB" id="A0A2N6L9R4"/>
<feature type="non-terminal residue" evidence="8">
    <location>
        <position position="1"/>
    </location>
</feature>
<keyword evidence="1" id="KW-0820">tRNA-binding</keyword>
<reference evidence="8 9" key="1">
    <citation type="submission" date="2017-07" db="EMBL/GenBank/DDBJ databases">
        <title>Genomes of Fischerella (Mastigocladus) sp. strains.</title>
        <authorList>
            <person name="Miller S.R."/>
        </authorList>
    </citation>
    <scope>NUCLEOTIDE SEQUENCE [LARGE SCALE GENOMIC DNA]</scope>
    <source>
        <strain evidence="8 9">CCMEE 5318</strain>
    </source>
</reference>
<proteinExistence type="predicted"/>
<dbReference type="Proteomes" id="UP000235081">
    <property type="component" value="Unassembled WGS sequence"/>
</dbReference>
<dbReference type="SUPFAM" id="SSF53335">
    <property type="entry name" value="S-adenosyl-L-methionine-dependent methyltransferases"/>
    <property type="match status" value="1"/>
</dbReference>
<evidence type="ECO:0000256" key="6">
    <source>
        <dbReference type="ARBA" id="ARBA00022884"/>
    </source>
</evidence>
<dbReference type="EC" id="2.1.1.216" evidence="7"/>
<evidence type="ECO:0000256" key="2">
    <source>
        <dbReference type="ARBA" id="ARBA00022603"/>
    </source>
</evidence>